<evidence type="ECO:0000256" key="2">
    <source>
        <dbReference type="ARBA" id="ARBA00022771"/>
    </source>
</evidence>
<keyword evidence="3" id="KW-0862">Zinc</keyword>
<dbReference type="InterPro" id="IPR017907">
    <property type="entry name" value="Znf_RING_CS"/>
</dbReference>
<feature type="region of interest" description="Disordered" evidence="5">
    <location>
        <begin position="105"/>
        <end position="131"/>
    </location>
</feature>
<organism evidence="8">
    <name type="scientific">Tetraselmis sp. GSL018</name>
    <dbReference type="NCBI Taxonomy" id="582737"/>
    <lineage>
        <taxon>Eukaryota</taxon>
        <taxon>Viridiplantae</taxon>
        <taxon>Chlorophyta</taxon>
        <taxon>core chlorophytes</taxon>
        <taxon>Chlorodendrophyceae</taxon>
        <taxon>Chlorodendrales</taxon>
        <taxon>Chlorodendraceae</taxon>
        <taxon>Tetraselmis</taxon>
    </lineage>
</organism>
<keyword evidence="8" id="KW-0436">Ligase</keyword>
<feature type="compositionally biased region" description="Basic residues" evidence="5">
    <location>
        <begin position="50"/>
        <end position="62"/>
    </location>
</feature>
<evidence type="ECO:0000313" key="7">
    <source>
        <dbReference type="EMBL" id="JAC67978.1"/>
    </source>
</evidence>
<dbReference type="PROSITE" id="PS50089">
    <property type="entry name" value="ZF_RING_2"/>
    <property type="match status" value="1"/>
</dbReference>
<dbReference type="GO" id="GO:0016874">
    <property type="term" value="F:ligase activity"/>
    <property type="evidence" value="ECO:0007669"/>
    <property type="project" value="UniProtKB-KW"/>
</dbReference>
<dbReference type="SMART" id="SM00184">
    <property type="entry name" value="RING"/>
    <property type="match status" value="1"/>
</dbReference>
<keyword evidence="1" id="KW-0479">Metal-binding</keyword>
<proteinExistence type="predicted"/>
<evidence type="ECO:0000256" key="1">
    <source>
        <dbReference type="ARBA" id="ARBA00022723"/>
    </source>
</evidence>
<gene>
    <name evidence="8" type="ORF">TSPGSL018_31481</name>
    <name evidence="7" type="ORF">TSPGSL018_9808</name>
</gene>
<dbReference type="SUPFAM" id="SSF57850">
    <property type="entry name" value="RING/U-box"/>
    <property type="match status" value="1"/>
</dbReference>
<dbReference type="InterPro" id="IPR013083">
    <property type="entry name" value="Znf_RING/FYVE/PHD"/>
</dbReference>
<dbReference type="EMBL" id="GBEZ01013620">
    <property type="protein sequence ID" value="JAC72383.1"/>
    <property type="molecule type" value="Transcribed_RNA"/>
</dbReference>
<feature type="region of interest" description="Disordered" evidence="5">
    <location>
        <begin position="28"/>
        <end position="75"/>
    </location>
</feature>
<dbReference type="GO" id="GO:0140082">
    <property type="term" value="F:SUMO-ubiquitin ligase activity"/>
    <property type="evidence" value="ECO:0007669"/>
    <property type="project" value="TreeGrafter"/>
</dbReference>
<evidence type="ECO:0000256" key="3">
    <source>
        <dbReference type="ARBA" id="ARBA00022833"/>
    </source>
</evidence>
<dbReference type="InterPro" id="IPR001841">
    <property type="entry name" value="Znf_RING"/>
</dbReference>
<dbReference type="AlphaFoldDB" id="A0A061RK57"/>
<dbReference type="GO" id="GO:0008270">
    <property type="term" value="F:zinc ion binding"/>
    <property type="evidence" value="ECO:0007669"/>
    <property type="project" value="UniProtKB-KW"/>
</dbReference>
<dbReference type="EMBL" id="GBEZ01018459">
    <property type="protein sequence ID" value="JAC67978.1"/>
    <property type="molecule type" value="Transcribed_RNA"/>
</dbReference>
<dbReference type="Pfam" id="PF13923">
    <property type="entry name" value="zf-C3HC4_2"/>
    <property type="match status" value="1"/>
</dbReference>
<dbReference type="Gene3D" id="3.30.40.10">
    <property type="entry name" value="Zinc/RING finger domain, C3HC4 (zinc finger)"/>
    <property type="match status" value="1"/>
</dbReference>
<evidence type="ECO:0000313" key="8">
    <source>
        <dbReference type="EMBL" id="JAC72383.1"/>
    </source>
</evidence>
<dbReference type="PANTHER" id="PTHR47094:SF1">
    <property type="entry name" value="RING-TYPE E3 UBIQUITIN TRANSFERASE"/>
    <property type="match status" value="1"/>
</dbReference>
<evidence type="ECO:0000256" key="5">
    <source>
        <dbReference type="SAM" id="MobiDB-lite"/>
    </source>
</evidence>
<reference evidence="8" key="1">
    <citation type="submission" date="2014-05" db="EMBL/GenBank/DDBJ databases">
        <title>The transcriptome of the halophilic microalga Tetraselmis sp. GSL018 isolated from the Great Salt Lake, Utah.</title>
        <authorList>
            <person name="Jinkerson R.E."/>
            <person name="D'Adamo S."/>
            <person name="Posewitz M.C."/>
        </authorList>
    </citation>
    <scope>NUCLEOTIDE SEQUENCE</scope>
    <source>
        <strain evidence="8">GSL018</strain>
    </source>
</reference>
<dbReference type="GO" id="GO:0061630">
    <property type="term" value="F:ubiquitin protein ligase activity"/>
    <property type="evidence" value="ECO:0007669"/>
    <property type="project" value="InterPro"/>
</dbReference>
<dbReference type="GO" id="GO:0006511">
    <property type="term" value="P:ubiquitin-dependent protein catabolic process"/>
    <property type="evidence" value="ECO:0007669"/>
    <property type="project" value="TreeGrafter"/>
</dbReference>
<evidence type="ECO:0000256" key="4">
    <source>
        <dbReference type="PROSITE-ProRule" id="PRU00175"/>
    </source>
</evidence>
<dbReference type="GO" id="GO:0033768">
    <property type="term" value="C:SUMO-targeted ubiquitin ligase complex"/>
    <property type="evidence" value="ECO:0007669"/>
    <property type="project" value="TreeGrafter"/>
</dbReference>
<feature type="domain" description="RING-type" evidence="6">
    <location>
        <begin position="139"/>
        <end position="177"/>
    </location>
</feature>
<protein>
    <submittedName>
        <fullName evidence="8">Ubiquitin-protein ligase zinc ion binding protein</fullName>
    </submittedName>
</protein>
<sequence>MFRTLMSPSVRNAMDEREMGVIEIISSDDEEYAQPSPSGRTGPCSAQAGIRRRRDPPRRTRRQFNPILNDDQSPEVQPCEIVDLTSDTAATAEGAGDCVIVGSVPPPPKRRRSVAPQSLARQEARGSGGATPSINSIKCPICLGGIQNMTSTTCGHVFCQECIKQAVKAQKKCPTCRKPIMLRHLHRIYLT</sequence>
<dbReference type="PANTHER" id="PTHR47094">
    <property type="entry name" value="ELFLESS, ISOFORM B"/>
    <property type="match status" value="1"/>
</dbReference>
<name>A0A061RK57_9CHLO</name>
<dbReference type="InterPro" id="IPR049627">
    <property type="entry name" value="SLX8"/>
</dbReference>
<keyword evidence="2 4" id="KW-0863">Zinc-finger</keyword>
<dbReference type="PROSITE" id="PS00518">
    <property type="entry name" value="ZF_RING_1"/>
    <property type="match status" value="1"/>
</dbReference>
<accession>A0A061RK57</accession>
<dbReference type="GO" id="GO:0032183">
    <property type="term" value="F:SUMO binding"/>
    <property type="evidence" value="ECO:0007669"/>
    <property type="project" value="TreeGrafter"/>
</dbReference>
<evidence type="ECO:0000259" key="6">
    <source>
        <dbReference type="PROSITE" id="PS50089"/>
    </source>
</evidence>